<evidence type="ECO:0000313" key="6">
    <source>
        <dbReference type="Proteomes" id="UP000051298"/>
    </source>
</evidence>
<dbReference type="SUPFAM" id="SSF51569">
    <property type="entry name" value="Aldolase"/>
    <property type="match status" value="1"/>
</dbReference>
<comment type="similarity">
    <text evidence="1">Belongs to the HMG-CoA lyase family.</text>
</comment>
<dbReference type="InterPro" id="IPR043594">
    <property type="entry name" value="HMGL"/>
</dbReference>
<sequence length="301" mass="31530">MTQRHPEICEVAPRDGFQSIMAPLPTDEKIAIIRDLAATGCTRIEIGSFVSPKAVPQMADMADIVDGVRDLPARLSALVPNQRGAQAALSAGITDMVYVFSISETHNQNNVRQSVAQSLDGLARIVTDLPARTRLRVDLATAFDCPFDGAIGQGTVLDAVRAVTQIAPHAEVAFCDTTGRANPFVVAARFAAAIALPQTQANTWAFHGHDTFGQGVANAMAAWHSGVNVFDTAAAGLGGCPFAPGATGNTATEDLVFAFNEGGLPTGIDIGLLLQTADRIHALPGGITGSHLRHVPRHRAA</sequence>
<evidence type="ECO:0000256" key="2">
    <source>
        <dbReference type="ARBA" id="ARBA00022723"/>
    </source>
</evidence>
<dbReference type="PROSITE" id="PS50991">
    <property type="entry name" value="PYR_CT"/>
    <property type="match status" value="1"/>
</dbReference>
<name>A0A0P1FLH8_9RHOB</name>
<evidence type="ECO:0000259" key="4">
    <source>
        <dbReference type="PROSITE" id="PS50991"/>
    </source>
</evidence>
<feature type="domain" description="Pyruvate carboxyltransferase" evidence="4">
    <location>
        <begin position="6"/>
        <end position="274"/>
    </location>
</feature>
<organism evidence="5 6">
    <name type="scientific">Thalassobacter stenotrophicus</name>
    <dbReference type="NCBI Taxonomy" id="266809"/>
    <lineage>
        <taxon>Bacteria</taxon>
        <taxon>Pseudomonadati</taxon>
        <taxon>Pseudomonadota</taxon>
        <taxon>Alphaproteobacteria</taxon>
        <taxon>Rhodobacterales</taxon>
        <taxon>Roseobacteraceae</taxon>
        <taxon>Thalassobacter</taxon>
    </lineage>
</organism>
<dbReference type="GO" id="GO:0006552">
    <property type="term" value="P:L-leucine catabolic process"/>
    <property type="evidence" value="ECO:0007669"/>
    <property type="project" value="TreeGrafter"/>
</dbReference>
<dbReference type="GO" id="GO:0004419">
    <property type="term" value="F:hydroxymethylglutaryl-CoA lyase activity"/>
    <property type="evidence" value="ECO:0007669"/>
    <property type="project" value="UniProtKB-EC"/>
</dbReference>
<dbReference type="EMBL" id="CYRX01000032">
    <property type="protein sequence ID" value="CUH61591.1"/>
    <property type="molecule type" value="Genomic_DNA"/>
</dbReference>
<accession>A0A0P1FLH8</accession>
<dbReference type="PANTHER" id="PTHR42738:SF7">
    <property type="entry name" value="HYDROXYMETHYLGLUTARYL-COA LYASE"/>
    <property type="match status" value="1"/>
</dbReference>
<evidence type="ECO:0000256" key="1">
    <source>
        <dbReference type="ARBA" id="ARBA00009405"/>
    </source>
</evidence>
<dbReference type="Proteomes" id="UP000051298">
    <property type="component" value="Unassembled WGS sequence"/>
</dbReference>
<dbReference type="NCBIfam" id="NF004283">
    <property type="entry name" value="PRK05692.1"/>
    <property type="match status" value="1"/>
</dbReference>
<dbReference type="AlphaFoldDB" id="A0A0P1FLH8"/>
<evidence type="ECO:0000313" key="5">
    <source>
        <dbReference type="EMBL" id="CUH61591.1"/>
    </source>
</evidence>
<dbReference type="InterPro" id="IPR000891">
    <property type="entry name" value="PYR_CT"/>
</dbReference>
<dbReference type="GO" id="GO:0046872">
    <property type="term" value="F:metal ion binding"/>
    <property type="evidence" value="ECO:0007669"/>
    <property type="project" value="UniProtKB-KW"/>
</dbReference>
<dbReference type="RefSeq" id="WP_058124276.1">
    <property type="nucleotide sequence ID" value="NZ_CYRX01000032.1"/>
</dbReference>
<dbReference type="EC" id="4.1.3.4" evidence="5"/>
<reference evidence="5 6" key="1">
    <citation type="submission" date="2015-09" db="EMBL/GenBank/DDBJ databases">
        <authorList>
            <consortium name="Swine Surveillance"/>
        </authorList>
    </citation>
    <scope>NUCLEOTIDE SEQUENCE [LARGE SCALE GENOMIC DNA]</scope>
    <source>
        <strain evidence="5 6">CECT 5294</strain>
    </source>
</reference>
<protein>
    <submittedName>
        <fullName evidence="5">Hydroxymethylglutaryl-CoA lyase YngG</fullName>
        <ecNumber evidence="5">4.1.3.4</ecNumber>
    </submittedName>
</protein>
<dbReference type="Pfam" id="PF00682">
    <property type="entry name" value="HMGL-like"/>
    <property type="match status" value="1"/>
</dbReference>
<dbReference type="CDD" id="cd07938">
    <property type="entry name" value="DRE_TIM_HMGL"/>
    <property type="match status" value="1"/>
</dbReference>
<gene>
    <name evidence="5" type="primary">yngG_2</name>
    <name evidence="5" type="ORF">THS5294_02902</name>
</gene>
<keyword evidence="2" id="KW-0479">Metal-binding</keyword>
<keyword evidence="3 5" id="KW-0456">Lyase</keyword>
<evidence type="ECO:0000256" key="3">
    <source>
        <dbReference type="ARBA" id="ARBA00023239"/>
    </source>
</evidence>
<dbReference type="Gene3D" id="3.20.20.70">
    <property type="entry name" value="Aldolase class I"/>
    <property type="match status" value="1"/>
</dbReference>
<dbReference type="GO" id="GO:0046951">
    <property type="term" value="P:ketone body biosynthetic process"/>
    <property type="evidence" value="ECO:0007669"/>
    <property type="project" value="TreeGrafter"/>
</dbReference>
<proteinExistence type="inferred from homology"/>
<dbReference type="PANTHER" id="PTHR42738">
    <property type="entry name" value="HYDROXYMETHYLGLUTARYL-COA LYASE"/>
    <property type="match status" value="1"/>
</dbReference>
<dbReference type="InterPro" id="IPR013785">
    <property type="entry name" value="Aldolase_TIM"/>
</dbReference>